<dbReference type="InterPro" id="IPR002474">
    <property type="entry name" value="CarbamoylP_synth_ssu_N"/>
</dbReference>
<feature type="binding site" evidence="8">
    <location>
        <position position="280"/>
    </location>
    <ligand>
        <name>L-glutamine</name>
        <dbReference type="ChEBI" id="CHEBI:58359"/>
    </ligand>
</feature>
<evidence type="ECO:0000259" key="9">
    <source>
        <dbReference type="SMART" id="SM01097"/>
    </source>
</evidence>
<dbReference type="InterPro" id="IPR029062">
    <property type="entry name" value="Class_I_gatase-like"/>
</dbReference>
<comment type="catalytic activity">
    <reaction evidence="8">
        <text>L-glutamine + H2O = L-glutamate + NH4(+)</text>
        <dbReference type="Rhea" id="RHEA:15889"/>
        <dbReference type="ChEBI" id="CHEBI:15377"/>
        <dbReference type="ChEBI" id="CHEBI:28938"/>
        <dbReference type="ChEBI" id="CHEBI:29985"/>
        <dbReference type="ChEBI" id="CHEBI:58359"/>
    </reaction>
</comment>
<dbReference type="AlphaFoldDB" id="A0A1I2LWH4"/>
<feature type="binding site" evidence="8">
    <location>
        <position position="242"/>
    </location>
    <ligand>
        <name>L-glutamine</name>
        <dbReference type="ChEBI" id="CHEBI:58359"/>
    </ligand>
</feature>
<feature type="binding site" evidence="8">
    <location>
        <position position="283"/>
    </location>
    <ligand>
        <name>L-glutamine</name>
        <dbReference type="ChEBI" id="CHEBI:58359"/>
    </ligand>
</feature>
<proteinExistence type="inferred from homology"/>
<dbReference type="PANTHER" id="PTHR43418:SF7">
    <property type="entry name" value="CARBAMOYL-PHOSPHATE SYNTHASE SMALL CHAIN"/>
    <property type="match status" value="1"/>
</dbReference>
<evidence type="ECO:0000256" key="8">
    <source>
        <dbReference type="HAMAP-Rule" id="MF_01209"/>
    </source>
</evidence>
<comment type="function">
    <text evidence="8">Small subunit of the glutamine-dependent carbamoyl phosphate synthetase (CPSase). CPSase catalyzes the formation of carbamoyl phosphate from the ammonia moiety of glutamine, carbonate, and phosphate donated by ATP, constituting the first step of 2 biosynthetic pathways, one leading to arginine and/or urea and the other to pyrimidine nucleotides. The small subunit (glutamine amidotransferase) binds and cleaves glutamine to supply the large subunit with the substrate ammonia.</text>
</comment>
<dbReference type="InterPro" id="IPR050472">
    <property type="entry name" value="Anth_synth/Amidotransfase"/>
</dbReference>
<dbReference type="InterPro" id="IPR006274">
    <property type="entry name" value="CarbamoylP_synth_ssu"/>
</dbReference>
<feature type="domain" description="Carbamoyl-phosphate synthase small subunit N-terminal" evidence="9">
    <location>
        <begin position="1"/>
        <end position="132"/>
    </location>
</feature>
<keyword evidence="8" id="KW-0028">Amino-acid biosynthesis</keyword>
<comment type="subunit">
    <text evidence="8">Composed of two chains; the small (or glutamine) chain promotes the hydrolysis of glutamine to ammonia, which is used by the large (or ammonia) chain to synthesize carbamoyl phosphate. Tetramer of heterodimers (alpha,beta)4.</text>
</comment>
<dbReference type="HAMAP" id="MF_01209">
    <property type="entry name" value="CPSase_S_chain"/>
    <property type="match status" value="1"/>
</dbReference>
<accession>A0A1I2LWH4</accession>
<feature type="active site" description="Nucleophile" evidence="8">
    <location>
        <position position="238"/>
    </location>
</feature>
<comment type="pathway">
    <text evidence="8">Pyrimidine metabolism; UMP biosynthesis via de novo pathway; (S)-dihydroorotate from bicarbonate: step 1/3.</text>
</comment>
<organism evidence="10 11">
    <name type="scientific">Halobacillus alkaliphilus</name>
    <dbReference type="NCBI Taxonomy" id="396056"/>
    <lineage>
        <taxon>Bacteria</taxon>
        <taxon>Bacillati</taxon>
        <taxon>Bacillota</taxon>
        <taxon>Bacilli</taxon>
        <taxon>Bacillales</taxon>
        <taxon>Bacillaceae</taxon>
        <taxon>Halobacillus</taxon>
    </lineage>
</organism>
<keyword evidence="4 8" id="KW-0547">Nucleotide-binding</keyword>
<feature type="binding site" evidence="8">
    <location>
        <position position="213"/>
    </location>
    <ligand>
        <name>L-glutamine</name>
        <dbReference type="ChEBI" id="CHEBI:58359"/>
    </ligand>
</feature>
<dbReference type="EC" id="6.3.5.5" evidence="8"/>
<keyword evidence="3 8" id="KW-0436">Ligase</keyword>
<dbReference type="SUPFAM" id="SSF52317">
    <property type="entry name" value="Class I glutamine amidotransferase-like"/>
    <property type="match status" value="1"/>
</dbReference>
<dbReference type="UniPathway" id="UPA00070">
    <property type="reaction ID" value="UER00115"/>
</dbReference>
<feature type="binding site" evidence="8">
    <location>
        <position position="211"/>
    </location>
    <ligand>
        <name>L-glutamine</name>
        <dbReference type="ChEBI" id="CHEBI:58359"/>
    </ligand>
</feature>
<feature type="region of interest" description="CPSase" evidence="8">
    <location>
        <begin position="1"/>
        <end position="164"/>
    </location>
</feature>
<sequence>MQGYLHLQNGQSFKGEVSSTWGKDVQGEIVFFTGMTGYQEVLTDPSYKDQIVVFTYPLIGNYGINDIDSESKEIQVSGVVMFHCANQASHHEASISLSEYLDANQVPFITKVDTREVTKAIRKDGTRQAVVSDKKEVHFLKPKTGQIYQTENKDIEEFGEGDVHIGLIDFGWKKSILSSFLNRGIKVTAVPFSKAHQLQGLSLDGLVLSNGPGDPKDAQEHLSDIKSLLESLPSFGICMGHQIIALAYGADTHKLSFGHRGANHPVKDAVTGKVFMSSQNHNYVVDEESLLATPLAKRFFNVNDDSVEGLEHNQKPILSVQFHPEAHPGPADAEWLFEHFISLITNKKGEEVHV</sequence>
<evidence type="ECO:0000313" key="10">
    <source>
        <dbReference type="EMBL" id="SFF83712.1"/>
    </source>
</evidence>
<evidence type="ECO:0000256" key="7">
    <source>
        <dbReference type="ARBA" id="ARBA00048816"/>
    </source>
</evidence>
<dbReference type="OrthoDB" id="9804328at2"/>
<feature type="active site" evidence="8">
    <location>
        <position position="323"/>
    </location>
</feature>
<dbReference type="SUPFAM" id="SSF52021">
    <property type="entry name" value="Carbamoyl phosphate synthetase, small subunit N-terminal domain"/>
    <property type="match status" value="1"/>
</dbReference>
<dbReference type="GO" id="GO:0004359">
    <property type="term" value="F:glutaminase activity"/>
    <property type="evidence" value="ECO:0007669"/>
    <property type="project" value="RHEA"/>
</dbReference>
<dbReference type="PRINTS" id="PR00097">
    <property type="entry name" value="ANTSNTHASEII"/>
</dbReference>
<dbReference type="PROSITE" id="PS51273">
    <property type="entry name" value="GATASE_TYPE_1"/>
    <property type="match status" value="1"/>
</dbReference>
<comment type="caution">
    <text evidence="8">Lacks conserved residue(s) required for the propagation of feature annotation.</text>
</comment>
<dbReference type="SMART" id="SM01097">
    <property type="entry name" value="CPSase_sm_chain"/>
    <property type="match status" value="1"/>
</dbReference>
<dbReference type="GO" id="GO:0004088">
    <property type="term" value="F:carbamoyl-phosphate synthase (glutamine-hydrolyzing) activity"/>
    <property type="evidence" value="ECO:0007669"/>
    <property type="project" value="UniProtKB-UniRule"/>
</dbReference>
<feature type="binding site" evidence="8">
    <location>
        <position position="46"/>
    </location>
    <ligand>
        <name>L-glutamine</name>
        <dbReference type="ChEBI" id="CHEBI:58359"/>
    </ligand>
</feature>
<evidence type="ECO:0000256" key="3">
    <source>
        <dbReference type="ARBA" id="ARBA00022598"/>
    </source>
</evidence>
<keyword evidence="8" id="KW-0055">Arginine biosynthesis</keyword>
<dbReference type="RefSeq" id="WP_089751568.1">
    <property type="nucleotide sequence ID" value="NZ_FOOG01000010.1"/>
</dbReference>
<feature type="binding site" evidence="8">
    <location>
        <position position="239"/>
    </location>
    <ligand>
        <name>L-glutamine</name>
        <dbReference type="ChEBI" id="CHEBI:58359"/>
    </ligand>
</feature>
<dbReference type="CDD" id="cd01744">
    <property type="entry name" value="GATase1_CPSase"/>
    <property type="match status" value="1"/>
</dbReference>
<dbReference type="PRINTS" id="PR00099">
    <property type="entry name" value="CPSGATASE"/>
</dbReference>
<keyword evidence="5 8" id="KW-0067">ATP-binding</keyword>
<dbReference type="GO" id="GO:0005524">
    <property type="term" value="F:ATP binding"/>
    <property type="evidence" value="ECO:0007669"/>
    <property type="project" value="UniProtKB-UniRule"/>
</dbReference>
<keyword evidence="8" id="KW-0665">Pyrimidine biosynthesis</keyword>
<feature type="active site" evidence="8">
    <location>
        <position position="325"/>
    </location>
</feature>
<dbReference type="Pfam" id="PF00988">
    <property type="entry name" value="CPSase_sm_chain"/>
    <property type="match status" value="1"/>
</dbReference>
<reference evidence="11" key="1">
    <citation type="submission" date="2016-10" db="EMBL/GenBank/DDBJ databases">
        <authorList>
            <person name="Varghese N."/>
            <person name="Submissions S."/>
        </authorList>
    </citation>
    <scope>NUCLEOTIDE SEQUENCE [LARGE SCALE GENOMIC DNA]</scope>
    <source>
        <strain evidence="11">FP5</strain>
    </source>
</reference>
<comment type="catalytic activity">
    <reaction evidence="7 8">
        <text>hydrogencarbonate + L-glutamine + 2 ATP + H2O = carbamoyl phosphate + L-glutamate + 2 ADP + phosphate + 2 H(+)</text>
        <dbReference type="Rhea" id="RHEA:18633"/>
        <dbReference type="ChEBI" id="CHEBI:15377"/>
        <dbReference type="ChEBI" id="CHEBI:15378"/>
        <dbReference type="ChEBI" id="CHEBI:17544"/>
        <dbReference type="ChEBI" id="CHEBI:29985"/>
        <dbReference type="ChEBI" id="CHEBI:30616"/>
        <dbReference type="ChEBI" id="CHEBI:43474"/>
        <dbReference type="ChEBI" id="CHEBI:58228"/>
        <dbReference type="ChEBI" id="CHEBI:58359"/>
        <dbReference type="ChEBI" id="CHEBI:456216"/>
        <dbReference type="EC" id="6.3.5.5"/>
    </reaction>
</comment>
<dbReference type="GO" id="GO:0006207">
    <property type="term" value="P:'de novo' pyrimidine nucleobase biosynthetic process"/>
    <property type="evidence" value="ECO:0007669"/>
    <property type="project" value="InterPro"/>
</dbReference>
<dbReference type="Proteomes" id="UP000198897">
    <property type="component" value="Unassembled WGS sequence"/>
</dbReference>
<dbReference type="InterPro" id="IPR035686">
    <property type="entry name" value="CPSase_GATase1"/>
</dbReference>
<evidence type="ECO:0000256" key="1">
    <source>
        <dbReference type="ARBA" id="ARBA00005077"/>
    </source>
</evidence>
<comment type="pathway">
    <text evidence="1 8">Amino-acid biosynthesis; L-arginine biosynthesis; carbamoyl phosphate from bicarbonate: step 1/1.</text>
</comment>
<dbReference type="Gene3D" id="3.50.30.20">
    <property type="entry name" value="Carbamoyl-phosphate synthase small subunit, N-terminal domain"/>
    <property type="match status" value="1"/>
</dbReference>
<gene>
    <name evidence="8" type="primary">carA</name>
    <name evidence="10" type="ORF">SAMN05216353_110102</name>
</gene>
<dbReference type="NCBIfam" id="NF009475">
    <property type="entry name" value="PRK12838.1"/>
    <property type="match status" value="1"/>
</dbReference>
<evidence type="ECO:0000313" key="11">
    <source>
        <dbReference type="Proteomes" id="UP000198897"/>
    </source>
</evidence>
<dbReference type="InterPro" id="IPR017926">
    <property type="entry name" value="GATASE"/>
</dbReference>
<protein>
    <recommendedName>
        <fullName evidence="8">Carbamoyl phosphate synthase small chain</fullName>
        <ecNumber evidence="8">6.3.5.5</ecNumber>
    </recommendedName>
    <alternativeName>
        <fullName evidence="8">Carbamoyl phosphate synthetase glutamine chain</fullName>
    </alternativeName>
</protein>
<dbReference type="PANTHER" id="PTHR43418">
    <property type="entry name" value="MULTIFUNCTIONAL TRYPTOPHAN BIOSYNTHESIS PROTEIN-RELATED"/>
    <property type="match status" value="1"/>
</dbReference>
<dbReference type="PRINTS" id="PR00096">
    <property type="entry name" value="GATASE"/>
</dbReference>
<keyword evidence="6 8" id="KW-0315">Glutamine amidotransferase</keyword>
<dbReference type="GO" id="GO:0044205">
    <property type="term" value="P:'de novo' UMP biosynthetic process"/>
    <property type="evidence" value="ECO:0007669"/>
    <property type="project" value="UniProtKB-UniRule"/>
</dbReference>
<evidence type="ECO:0000256" key="2">
    <source>
        <dbReference type="ARBA" id="ARBA00007800"/>
    </source>
</evidence>
<dbReference type="NCBIfam" id="TIGR01368">
    <property type="entry name" value="CPSaseIIsmall"/>
    <property type="match status" value="1"/>
</dbReference>
<dbReference type="GO" id="GO:0006526">
    <property type="term" value="P:L-arginine biosynthetic process"/>
    <property type="evidence" value="ECO:0007669"/>
    <property type="project" value="UniProtKB-UniRule"/>
</dbReference>
<evidence type="ECO:0000256" key="5">
    <source>
        <dbReference type="ARBA" id="ARBA00022840"/>
    </source>
</evidence>
<dbReference type="EMBL" id="FOOG01000010">
    <property type="protein sequence ID" value="SFF83712.1"/>
    <property type="molecule type" value="Genomic_DNA"/>
</dbReference>
<dbReference type="InterPro" id="IPR036480">
    <property type="entry name" value="CarbP_synth_ssu_N_sf"/>
</dbReference>
<dbReference type="Pfam" id="PF00117">
    <property type="entry name" value="GATase"/>
    <property type="match status" value="1"/>
</dbReference>
<comment type="similarity">
    <text evidence="2 8">Belongs to the CarA family.</text>
</comment>
<evidence type="ECO:0000256" key="6">
    <source>
        <dbReference type="ARBA" id="ARBA00022962"/>
    </source>
</evidence>
<dbReference type="GO" id="GO:0006541">
    <property type="term" value="P:glutamine metabolic process"/>
    <property type="evidence" value="ECO:0007669"/>
    <property type="project" value="InterPro"/>
</dbReference>
<dbReference type="Gene3D" id="3.40.50.880">
    <property type="match status" value="1"/>
</dbReference>
<keyword evidence="11" id="KW-1185">Reference proteome</keyword>
<evidence type="ECO:0000256" key="4">
    <source>
        <dbReference type="ARBA" id="ARBA00022741"/>
    </source>
</evidence>
<name>A0A1I2LWH4_9BACI</name>
<dbReference type="UniPathway" id="UPA00068">
    <property type="reaction ID" value="UER00171"/>
</dbReference>